<organism evidence="1 2">
    <name type="scientific">Leifsonia xyli subsp. xyli</name>
    <dbReference type="NCBI Taxonomy" id="59736"/>
    <lineage>
        <taxon>Bacteria</taxon>
        <taxon>Bacillati</taxon>
        <taxon>Actinomycetota</taxon>
        <taxon>Actinomycetes</taxon>
        <taxon>Micrococcales</taxon>
        <taxon>Microbacteriaceae</taxon>
        <taxon>Leifsonia</taxon>
    </lineage>
</organism>
<dbReference type="Proteomes" id="UP000094426">
    <property type="component" value="Unassembled WGS sequence"/>
</dbReference>
<proteinExistence type="predicted"/>
<evidence type="ECO:0000313" key="1">
    <source>
        <dbReference type="EMBL" id="ODA89812.1"/>
    </source>
</evidence>
<evidence type="ECO:0000313" key="2">
    <source>
        <dbReference type="Proteomes" id="UP000094426"/>
    </source>
</evidence>
<sequence>MDDEWFAVCYFYSAYHTVKAAFIEDPVFDDMSRLSGIDQFLIMEDRYATSHHGRVSGGRRRMGVNDVVTRIYPEIATEYVRLHMASVAVHYSHGLGVISTESVKGDFARVVECYLSGAMHA</sequence>
<protein>
    <submittedName>
        <fullName evidence="1">Uncharacterized protein</fullName>
    </submittedName>
</protein>
<reference evidence="1 2" key="1">
    <citation type="submission" date="2015-11" db="EMBL/GenBank/DDBJ databases">
        <authorList>
            <person name="Zhang Y."/>
            <person name="Guo Z."/>
        </authorList>
    </citation>
    <scope>NUCLEOTIDE SEQUENCE [LARGE SCALE GENOMIC DNA]</scope>
    <source>
        <strain evidence="2">gdw1</strain>
    </source>
</reference>
<comment type="caution">
    <text evidence="1">The sequence shown here is derived from an EMBL/GenBank/DDBJ whole genome shotgun (WGS) entry which is preliminary data.</text>
</comment>
<accession>A0A1E2SIY3</accession>
<dbReference type="EMBL" id="LNZG01000034">
    <property type="protein sequence ID" value="ODA89812.1"/>
    <property type="molecule type" value="Genomic_DNA"/>
</dbReference>
<gene>
    <name evidence="1" type="ORF">ATY41_03975</name>
</gene>
<name>A0A1E2SIY3_LEIXY</name>
<dbReference type="AlphaFoldDB" id="A0A1E2SIY3"/>